<evidence type="ECO:0000256" key="6">
    <source>
        <dbReference type="SAM" id="MobiDB-lite"/>
    </source>
</evidence>
<evidence type="ECO:0000256" key="2">
    <source>
        <dbReference type="ARBA" id="ARBA00004613"/>
    </source>
</evidence>
<accession>A0A5B8CDQ0</accession>
<comment type="function">
    <text evidence="1">Could be a virulence factor.</text>
</comment>
<keyword evidence="4" id="KW-0964">Secreted</keyword>
<reference evidence="8 9" key="1">
    <citation type="submission" date="2019-06" db="EMBL/GenBank/DDBJ databases">
        <title>Genome organization and adaptive potential of archetypical organophosphate degarding Sphingobium fuliginis ATCC 27551.</title>
        <authorList>
            <person name="Sarwar A."/>
            <person name="Parthasarathy S."/>
            <person name="Singh C."/>
            <person name="Siddavattam D."/>
        </authorList>
    </citation>
    <scope>NUCLEOTIDE SEQUENCE [LARGE SCALE GENOMIC DNA]</scope>
    <source>
        <strain evidence="8 9">ATCC 27551</strain>
    </source>
</reference>
<dbReference type="Proteomes" id="UP000311469">
    <property type="component" value="Chromosome cSF1"/>
</dbReference>
<feature type="compositionally biased region" description="Basic residues" evidence="6">
    <location>
        <begin position="9"/>
        <end position="27"/>
    </location>
</feature>
<dbReference type="AlphaFoldDB" id="A0A5B8CDQ0"/>
<dbReference type="Pfam" id="PF13091">
    <property type="entry name" value="PLDc_2"/>
    <property type="match status" value="1"/>
</dbReference>
<feature type="region of interest" description="Disordered" evidence="6">
    <location>
        <begin position="1"/>
        <end position="40"/>
    </location>
</feature>
<dbReference type="PANTHER" id="PTHR21248:SF22">
    <property type="entry name" value="PHOSPHOLIPASE D"/>
    <property type="match status" value="1"/>
</dbReference>
<evidence type="ECO:0000256" key="1">
    <source>
        <dbReference type="ARBA" id="ARBA00003145"/>
    </source>
</evidence>
<dbReference type="GO" id="GO:0032049">
    <property type="term" value="P:cardiolipin biosynthetic process"/>
    <property type="evidence" value="ECO:0007669"/>
    <property type="project" value="UniProtKB-ARBA"/>
</dbReference>
<proteinExistence type="predicted"/>
<sequence length="428" mass="45921">MAGAPPIGCHRKPARRRRALPGPRRQRGAPGARLRPGDGCRYTGGWSPLVGRAGAAQPSPGDRGEAVTLGCPDRSPAVAPSADRAPAAAHRLCGKRPHSRGEDHEKHFHEIIRKARSSIIIHSTFVSLKAMEALLPSLREAIAARGVQIDILWGHSTADGAENSTSETIEACRRRIVDLGVERSLRLHSFTTRSHAKLLVADDGRGHFHATVGSCNWLSTKFQAFEASVRLTDPLIVADVLKCLSEMAWNSTGRWAGIVAHLAGWAHNVERQTSPAGGRKLDARIVLGPQHASLFETARDDAKERIVMGSHRLGAAAETVALKPARAAIAANAVDALVLYGRASGPIDGGQAASMTLDGHASGLKVRRVYDPRMHAKFLLWDDGDLLITSQNLLSADPVSPWAEVGIHLKGAAVAREFYGRIGAVFKY</sequence>
<dbReference type="KEGG" id="sufl:FIL70_03185"/>
<dbReference type="PANTHER" id="PTHR21248">
    <property type="entry name" value="CARDIOLIPIN SYNTHASE"/>
    <property type="match status" value="1"/>
</dbReference>
<dbReference type="SUPFAM" id="SSF56024">
    <property type="entry name" value="Phospholipase D/nuclease"/>
    <property type="match status" value="2"/>
</dbReference>
<evidence type="ECO:0000256" key="3">
    <source>
        <dbReference type="ARBA" id="ARBA00018392"/>
    </source>
</evidence>
<protein>
    <recommendedName>
        <fullName evidence="3">Phospholipase D</fullName>
    </recommendedName>
    <alternativeName>
        <fullName evidence="5">Choline phosphatase</fullName>
    </alternativeName>
</protein>
<evidence type="ECO:0000259" key="7">
    <source>
        <dbReference type="PROSITE" id="PS50035"/>
    </source>
</evidence>
<dbReference type="InterPro" id="IPR001736">
    <property type="entry name" value="PLipase_D/transphosphatidylase"/>
</dbReference>
<dbReference type="EMBL" id="CP041016">
    <property type="protein sequence ID" value="QDC36396.1"/>
    <property type="molecule type" value="Genomic_DNA"/>
</dbReference>
<dbReference type="GO" id="GO:0005576">
    <property type="term" value="C:extracellular region"/>
    <property type="evidence" value="ECO:0007669"/>
    <property type="project" value="UniProtKB-SubCell"/>
</dbReference>
<evidence type="ECO:0000256" key="5">
    <source>
        <dbReference type="ARBA" id="ARBA00029594"/>
    </source>
</evidence>
<gene>
    <name evidence="8" type="ORF">FIL70_03185</name>
</gene>
<name>A0A5B8CDQ0_SPHSA</name>
<dbReference type="PROSITE" id="PS50035">
    <property type="entry name" value="PLD"/>
    <property type="match status" value="1"/>
</dbReference>
<organism evidence="8 9">
    <name type="scientific">Sphingobium fuliginis ATCC 27551</name>
    <dbReference type="NCBI Taxonomy" id="1208342"/>
    <lineage>
        <taxon>Bacteria</taxon>
        <taxon>Pseudomonadati</taxon>
        <taxon>Pseudomonadota</taxon>
        <taxon>Alphaproteobacteria</taxon>
        <taxon>Sphingomonadales</taxon>
        <taxon>Sphingomonadaceae</taxon>
        <taxon>Sphingobium</taxon>
    </lineage>
</organism>
<evidence type="ECO:0000313" key="9">
    <source>
        <dbReference type="Proteomes" id="UP000311469"/>
    </source>
</evidence>
<dbReference type="InterPro" id="IPR025202">
    <property type="entry name" value="PLD-like_dom"/>
</dbReference>
<evidence type="ECO:0000256" key="4">
    <source>
        <dbReference type="ARBA" id="ARBA00022525"/>
    </source>
</evidence>
<dbReference type="Gene3D" id="3.30.870.10">
    <property type="entry name" value="Endonuclease Chain A"/>
    <property type="match status" value="1"/>
</dbReference>
<feature type="domain" description="PLD phosphodiesterase" evidence="7">
    <location>
        <begin position="190"/>
        <end position="221"/>
    </location>
</feature>
<feature type="region of interest" description="Disordered" evidence="6">
    <location>
        <begin position="49"/>
        <end position="68"/>
    </location>
</feature>
<dbReference type="GO" id="GO:0030572">
    <property type="term" value="F:phosphatidyltransferase activity"/>
    <property type="evidence" value="ECO:0007669"/>
    <property type="project" value="UniProtKB-ARBA"/>
</dbReference>
<evidence type="ECO:0000313" key="8">
    <source>
        <dbReference type="EMBL" id="QDC36396.1"/>
    </source>
</evidence>
<comment type="subcellular location">
    <subcellularLocation>
        <location evidence="2">Secreted</location>
    </subcellularLocation>
</comment>